<accession>A0AAV3J987</accession>
<sequence>MDSYKLDFLWELLCQFLRKLPKKVERIKRSILKKLKSDLRVGVIRVLGFREYGCLKGR</sequence>
<reference evidence="1 2" key="1">
    <citation type="submission" date="2013-04" db="EMBL/GenBank/DDBJ databases">
        <authorList>
            <person name="Harkins D.M."/>
            <person name="Durkin A.S."/>
            <person name="Brinkac L.M."/>
            <person name="Haft D.H."/>
            <person name="Selengut J.D."/>
            <person name="Sanka R."/>
            <person name="DePew J."/>
            <person name="Purushe J."/>
            <person name="Chanthongthip A."/>
            <person name="Lattana O."/>
            <person name="Phetsouvanh R."/>
            <person name="Newton P.N."/>
            <person name="Vinetz J.M."/>
            <person name="Sutton G.G."/>
            <person name="Nierman W.C."/>
            <person name="Fouts D.E."/>
        </authorList>
    </citation>
    <scope>NUCLEOTIDE SEQUENCE [LARGE SCALE GENOMIC DNA]</scope>
    <source>
        <strain evidence="1 2">UI 09931</strain>
    </source>
</reference>
<organism evidence="1 2">
    <name type="scientific">Leptospira borgpetersenii serovar Javanica str. UI 09931</name>
    <dbReference type="NCBI Taxonomy" id="1049767"/>
    <lineage>
        <taxon>Bacteria</taxon>
        <taxon>Pseudomonadati</taxon>
        <taxon>Spirochaetota</taxon>
        <taxon>Spirochaetia</taxon>
        <taxon>Leptospirales</taxon>
        <taxon>Leptospiraceae</taxon>
        <taxon>Leptospira</taxon>
    </lineage>
</organism>
<gene>
    <name evidence="1" type="ORF">LEP1GSC103_1605</name>
</gene>
<evidence type="ECO:0000313" key="1">
    <source>
        <dbReference type="EMBL" id="EPG57158.1"/>
    </source>
</evidence>
<comment type="caution">
    <text evidence="1">The sequence shown here is derived from an EMBL/GenBank/DDBJ whole genome shotgun (WGS) entry which is preliminary data.</text>
</comment>
<proteinExistence type="predicted"/>
<protein>
    <submittedName>
        <fullName evidence="1">Uncharacterized protein</fullName>
    </submittedName>
</protein>
<dbReference type="Proteomes" id="UP000014570">
    <property type="component" value="Unassembled WGS sequence"/>
</dbReference>
<dbReference type="AlphaFoldDB" id="A0AAV3J987"/>
<name>A0AAV3J987_LEPBO</name>
<evidence type="ECO:0000313" key="2">
    <source>
        <dbReference type="Proteomes" id="UP000014570"/>
    </source>
</evidence>
<dbReference type="EMBL" id="AHNP02000009">
    <property type="protein sequence ID" value="EPG57158.1"/>
    <property type="molecule type" value="Genomic_DNA"/>
</dbReference>